<dbReference type="Proteomes" id="UP000190626">
    <property type="component" value="Unassembled WGS sequence"/>
</dbReference>
<dbReference type="InterPro" id="IPR050272">
    <property type="entry name" value="Isochorismatase-like_hydrls"/>
</dbReference>
<dbReference type="RefSeq" id="WP_079413372.1">
    <property type="nucleotide sequence ID" value="NZ_MBTG01000012.1"/>
</dbReference>
<evidence type="ECO:0000256" key="1">
    <source>
        <dbReference type="ARBA" id="ARBA00006336"/>
    </source>
</evidence>
<keyword evidence="2" id="KW-0378">Hydrolase</keyword>
<proteinExistence type="inferred from homology"/>
<dbReference type="SUPFAM" id="SSF52499">
    <property type="entry name" value="Isochorismatase-like hydrolases"/>
    <property type="match status" value="1"/>
</dbReference>
<organism evidence="4 5">
    <name type="scientific">Paenibacillus ferrarius</name>
    <dbReference type="NCBI Taxonomy" id="1469647"/>
    <lineage>
        <taxon>Bacteria</taxon>
        <taxon>Bacillati</taxon>
        <taxon>Bacillota</taxon>
        <taxon>Bacilli</taxon>
        <taxon>Bacillales</taxon>
        <taxon>Paenibacillaceae</taxon>
        <taxon>Paenibacillus</taxon>
    </lineage>
</organism>
<dbReference type="Pfam" id="PF00857">
    <property type="entry name" value="Isochorismatase"/>
    <property type="match status" value="1"/>
</dbReference>
<dbReference type="OrthoDB" id="9785724at2"/>
<protein>
    <submittedName>
        <fullName evidence="4">Isochorismatase</fullName>
    </submittedName>
</protein>
<accession>A0A1V4HM68</accession>
<dbReference type="AlphaFoldDB" id="A0A1V4HM68"/>
<feature type="domain" description="Isochorismatase-like" evidence="3">
    <location>
        <begin position="8"/>
        <end position="184"/>
    </location>
</feature>
<sequence>MLNQSSHTALLLMDVQNAITSRFAELSEALVPFQKALETARRNGIPVIFVRLAFRDGHPEISPRNKSFSRISESGLGAMSPTDAAAQIHSSLEPMPGEPIVTKLRVSAFAGSDLEVILRSRQINTLVLGGIATSGVVLSTLREAADKDFALTVLSDACLDADPEVHRVLIEKVFPRQADVMTAAAWAETLD</sequence>
<evidence type="ECO:0000256" key="2">
    <source>
        <dbReference type="ARBA" id="ARBA00022801"/>
    </source>
</evidence>
<evidence type="ECO:0000313" key="5">
    <source>
        <dbReference type="Proteomes" id="UP000190626"/>
    </source>
</evidence>
<keyword evidence="5" id="KW-1185">Reference proteome</keyword>
<dbReference type="GO" id="GO:0016787">
    <property type="term" value="F:hydrolase activity"/>
    <property type="evidence" value="ECO:0007669"/>
    <property type="project" value="UniProtKB-KW"/>
</dbReference>
<name>A0A1V4HM68_9BACL</name>
<gene>
    <name evidence="4" type="ORF">BC351_04625</name>
</gene>
<comment type="caution">
    <text evidence="4">The sequence shown here is derived from an EMBL/GenBank/DDBJ whole genome shotgun (WGS) entry which is preliminary data.</text>
</comment>
<dbReference type="EMBL" id="MBTG01000012">
    <property type="protein sequence ID" value="OPH57794.1"/>
    <property type="molecule type" value="Genomic_DNA"/>
</dbReference>
<comment type="similarity">
    <text evidence="1">Belongs to the isochorismatase family.</text>
</comment>
<dbReference type="CDD" id="cd00431">
    <property type="entry name" value="cysteine_hydrolases"/>
    <property type="match status" value="1"/>
</dbReference>
<evidence type="ECO:0000259" key="3">
    <source>
        <dbReference type="Pfam" id="PF00857"/>
    </source>
</evidence>
<reference evidence="5" key="1">
    <citation type="submission" date="2016-07" db="EMBL/GenBank/DDBJ databases">
        <authorList>
            <person name="Florea S."/>
            <person name="Webb J.S."/>
            <person name="Jaromczyk J."/>
            <person name="Schardl C.L."/>
        </authorList>
    </citation>
    <scope>NUCLEOTIDE SEQUENCE [LARGE SCALE GENOMIC DNA]</scope>
    <source>
        <strain evidence="5">CY1</strain>
    </source>
</reference>
<dbReference type="Gene3D" id="3.40.50.850">
    <property type="entry name" value="Isochorismatase-like"/>
    <property type="match status" value="1"/>
</dbReference>
<dbReference type="InterPro" id="IPR036380">
    <property type="entry name" value="Isochorismatase-like_sf"/>
</dbReference>
<evidence type="ECO:0000313" key="4">
    <source>
        <dbReference type="EMBL" id="OPH57794.1"/>
    </source>
</evidence>
<dbReference type="PANTHER" id="PTHR43540:SF7">
    <property type="entry name" value="ISOCHORISMATASE FAMILY PROTEIN YECD"/>
    <property type="match status" value="1"/>
</dbReference>
<dbReference type="PANTHER" id="PTHR43540">
    <property type="entry name" value="PEROXYUREIDOACRYLATE/UREIDOACRYLATE AMIDOHYDROLASE-RELATED"/>
    <property type="match status" value="1"/>
</dbReference>
<dbReference type="STRING" id="1469647.BC351_04625"/>
<dbReference type="InterPro" id="IPR000868">
    <property type="entry name" value="Isochorismatase-like_dom"/>
</dbReference>